<name>A0AAD2DVB4_9LAMI</name>
<dbReference type="AlphaFoldDB" id="A0AAD2DVB4"/>
<feature type="domain" description="Peptidase A1" evidence="9">
    <location>
        <begin position="78"/>
        <end position="432"/>
    </location>
</feature>
<protein>
    <recommendedName>
        <fullName evidence="9">Peptidase A1 domain-containing protein</fullName>
    </recommendedName>
</protein>
<dbReference type="EMBL" id="OU503044">
    <property type="protein sequence ID" value="CAI9767424.1"/>
    <property type="molecule type" value="Genomic_DNA"/>
</dbReference>
<dbReference type="FunFam" id="2.40.70.10:FF:000028">
    <property type="entry name" value="Eukaryotic aspartyl protease family protein"/>
    <property type="match status" value="1"/>
</dbReference>
<proteinExistence type="inferred from homology"/>
<dbReference type="InterPro" id="IPR001461">
    <property type="entry name" value="Aspartic_peptidase_A1"/>
</dbReference>
<sequence length="610" mass="66647">MDLRRRLLLILLLFSAQFICLVKGNVVFKVQHKFGGRVLGRSALSEFRAHDSLRHGRMLGAVDLQLGGNGQPTDAALYYTKLSIGSPSNDYHVQVDTGSDILWVNCAGCDKCPTKSDLKIALKQYDLQTSSTGKAVTCDQDFCSAMFNGPYSDCKVGASCDYAVTYGDGSRTEGYFVRDYIKLDEVTGNLQTSSMNGSIAFGCSSKQSGELGSSSEAVDGILGFGQANTSVLSQLASSGKVKKIFSHCLDGVNGGGIFAIGQLVQPKVKSTPLVPNEAHYNVIMKAVEVGGDSLDLPTDLFGTGSQRGTIIDSGTTLAYLPDEIYEPLLKKVMARQPNLKTQIVEQQFKCFDYSGNVDNGFPVVTFHFEDSLSLTVYPHEYLFKISDDEWCIGWQNSGMQTRDGKEITLLGDLVLSNKLILYDLENQTIGWTVYNCSSSIKVRDEKSGNSYTERNLSTDPVVLWLNGGPSCSSFDAFVYEHGPFNFDAAKQEGGLPTLHLNPCSWSMWFEQFPEFIGNELYIAGVYVPTLASTKGYMVGNGICDPRFDYGDALVPFAHGMGLISDHIRAGVQGNTSNRLPMSSDKPLPVRKRMYGRALPFRAPVEDGLIP</sequence>
<dbReference type="SUPFAM" id="SSF50630">
    <property type="entry name" value="Acid proteases"/>
    <property type="match status" value="1"/>
</dbReference>
<dbReference type="InterPro" id="IPR001563">
    <property type="entry name" value="Peptidase_S10"/>
</dbReference>
<evidence type="ECO:0000313" key="10">
    <source>
        <dbReference type="EMBL" id="CAI9767424.1"/>
    </source>
</evidence>
<dbReference type="InterPro" id="IPR032799">
    <property type="entry name" value="TAXi_C"/>
</dbReference>
<dbReference type="GO" id="GO:0004185">
    <property type="term" value="F:serine-type carboxypeptidase activity"/>
    <property type="evidence" value="ECO:0007669"/>
    <property type="project" value="InterPro"/>
</dbReference>
<evidence type="ECO:0000256" key="4">
    <source>
        <dbReference type="ARBA" id="ARBA00022750"/>
    </source>
</evidence>
<comment type="similarity">
    <text evidence="1">Belongs to the peptidase A1 family.</text>
</comment>
<dbReference type="PROSITE" id="PS51767">
    <property type="entry name" value="PEPTIDASE_A1"/>
    <property type="match status" value="1"/>
</dbReference>
<keyword evidence="3" id="KW-0645">Protease</keyword>
<dbReference type="FunFam" id="2.40.70.10:FF:000056">
    <property type="entry name" value="Eukaryotic aspartyl protease family protein"/>
    <property type="match status" value="1"/>
</dbReference>
<evidence type="ECO:0000256" key="2">
    <source>
        <dbReference type="ARBA" id="ARBA00009431"/>
    </source>
</evidence>
<feature type="signal peptide" evidence="8">
    <location>
        <begin position="1"/>
        <end position="24"/>
    </location>
</feature>
<keyword evidence="11" id="KW-1185">Reference proteome</keyword>
<evidence type="ECO:0000256" key="7">
    <source>
        <dbReference type="PIRSR" id="PIRSR601461-1"/>
    </source>
</evidence>
<evidence type="ECO:0000256" key="8">
    <source>
        <dbReference type="SAM" id="SignalP"/>
    </source>
</evidence>
<dbReference type="GO" id="GO:0004190">
    <property type="term" value="F:aspartic-type endopeptidase activity"/>
    <property type="evidence" value="ECO:0007669"/>
    <property type="project" value="UniProtKB-KW"/>
</dbReference>
<comment type="similarity">
    <text evidence="2">Belongs to the peptidase S10 family.</text>
</comment>
<dbReference type="Pfam" id="PF14543">
    <property type="entry name" value="TAXi_N"/>
    <property type="match status" value="1"/>
</dbReference>
<evidence type="ECO:0000256" key="3">
    <source>
        <dbReference type="ARBA" id="ARBA00022670"/>
    </source>
</evidence>
<dbReference type="Gene3D" id="3.40.50.1820">
    <property type="entry name" value="alpha/beta hydrolase"/>
    <property type="match status" value="2"/>
</dbReference>
<dbReference type="InterPro" id="IPR021109">
    <property type="entry name" value="Peptidase_aspartic_dom_sf"/>
</dbReference>
<evidence type="ECO:0000256" key="5">
    <source>
        <dbReference type="ARBA" id="ARBA00022801"/>
    </source>
</evidence>
<accession>A0AAD2DVB4</accession>
<dbReference type="Pfam" id="PF14541">
    <property type="entry name" value="TAXi_C"/>
    <property type="match status" value="1"/>
</dbReference>
<evidence type="ECO:0000256" key="1">
    <source>
        <dbReference type="ARBA" id="ARBA00007447"/>
    </source>
</evidence>
<dbReference type="InterPro" id="IPR034161">
    <property type="entry name" value="Pepsin-like_plant"/>
</dbReference>
<keyword evidence="6" id="KW-0325">Glycoprotein</keyword>
<dbReference type="PANTHER" id="PTHR13683:SF768">
    <property type="entry name" value="EUKARYOTIC ASPARTYL PROTEASE FAMILY PROTEIN"/>
    <property type="match status" value="1"/>
</dbReference>
<dbReference type="Pfam" id="PF00450">
    <property type="entry name" value="Peptidase_S10"/>
    <property type="match status" value="2"/>
</dbReference>
<dbReference type="CDD" id="cd05476">
    <property type="entry name" value="pepsin_A_like_plant"/>
    <property type="match status" value="1"/>
</dbReference>
<evidence type="ECO:0000256" key="6">
    <source>
        <dbReference type="ARBA" id="ARBA00023180"/>
    </source>
</evidence>
<keyword evidence="5" id="KW-0378">Hydrolase</keyword>
<dbReference type="GO" id="GO:0006508">
    <property type="term" value="P:proteolysis"/>
    <property type="evidence" value="ECO:0007669"/>
    <property type="project" value="UniProtKB-KW"/>
</dbReference>
<evidence type="ECO:0000313" key="11">
    <source>
        <dbReference type="Proteomes" id="UP000834106"/>
    </source>
</evidence>
<dbReference type="Proteomes" id="UP000834106">
    <property type="component" value="Chromosome 9"/>
</dbReference>
<dbReference type="PANTHER" id="PTHR13683">
    <property type="entry name" value="ASPARTYL PROTEASES"/>
    <property type="match status" value="1"/>
</dbReference>
<reference evidence="10" key="1">
    <citation type="submission" date="2023-05" db="EMBL/GenBank/DDBJ databases">
        <authorList>
            <person name="Huff M."/>
        </authorList>
    </citation>
    <scope>NUCLEOTIDE SEQUENCE</scope>
</reference>
<keyword evidence="4" id="KW-0064">Aspartyl protease</keyword>
<feature type="chain" id="PRO_5042282871" description="Peptidase A1 domain-containing protein" evidence="8">
    <location>
        <begin position="25"/>
        <end position="610"/>
    </location>
</feature>
<dbReference type="InterPro" id="IPR033121">
    <property type="entry name" value="PEPTIDASE_A1"/>
</dbReference>
<dbReference type="InterPro" id="IPR032861">
    <property type="entry name" value="TAXi_N"/>
</dbReference>
<organism evidence="10 11">
    <name type="scientific">Fraxinus pennsylvanica</name>
    <dbReference type="NCBI Taxonomy" id="56036"/>
    <lineage>
        <taxon>Eukaryota</taxon>
        <taxon>Viridiplantae</taxon>
        <taxon>Streptophyta</taxon>
        <taxon>Embryophyta</taxon>
        <taxon>Tracheophyta</taxon>
        <taxon>Spermatophyta</taxon>
        <taxon>Magnoliopsida</taxon>
        <taxon>eudicotyledons</taxon>
        <taxon>Gunneridae</taxon>
        <taxon>Pentapetalae</taxon>
        <taxon>asterids</taxon>
        <taxon>lamiids</taxon>
        <taxon>Lamiales</taxon>
        <taxon>Oleaceae</taxon>
        <taxon>Oleeae</taxon>
        <taxon>Fraxinus</taxon>
    </lineage>
</organism>
<keyword evidence="8" id="KW-0732">Signal</keyword>
<gene>
    <name evidence="10" type="ORF">FPE_LOCUS14854</name>
</gene>
<feature type="active site" evidence="7">
    <location>
        <position position="312"/>
    </location>
</feature>
<dbReference type="InterPro" id="IPR029058">
    <property type="entry name" value="AB_hydrolase_fold"/>
</dbReference>
<dbReference type="SUPFAM" id="SSF53474">
    <property type="entry name" value="alpha/beta-Hydrolases"/>
    <property type="match status" value="1"/>
</dbReference>
<feature type="active site" evidence="7">
    <location>
        <position position="96"/>
    </location>
</feature>
<dbReference type="PRINTS" id="PR00792">
    <property type="entry name" value="PEPSIN"/>
</dbReference>
<dbReference type="Gene3D" id="2.40.70.10">
    <property type="entry name" value="Acid Proteases"/>
    <property type="match status" value="2"/>
</dbReference>
<evidence type="ECO:0000259" key="9">
    <source>
        <dbReference type="PROSITE" id="PS51767"/>
    </source>
</evidence>